<reference evidence="1 2" key="1">
    <citation type="submission" date="2019-05" db="EMBL/GenBank/DDBJ databases">
        <authorList>
            <person name="Lee S.D."/>
        </authorList>
    </citation>
    <scope>NUCLEOTIDE SEQUENCE [LARGE SCALE GENOMIC DNA]</scope>
    <source>
        <strain evidence="1 2">C5-26</strain>
    </source>
</reference>
<sequence length="130" mass="13911">MKVYVAGPLADAEAVREVQSALVAAGHRLTLDWTQEALVAENYASRPDASAAMAHEMLAAVLDADAVIVVTSDDDGRGMFVELGAALARAATGALDHVVVVGPIRRESIFYFHPHVRRVATIEDWLTSVD</sequence>
<dbReference type="SUPFAM" id="SSF52309">
    <property type="entry name" value="N-(deoxy)ribosyltransferase-like"/>
    <property type="match status" value="1"/>
</dbReference>
<protein>
    <recommendedName>
        <fullName evidence="3">Nucleoside 2-deoxyribosyltransferase</fullName>
    </recommendedName>
</protein>
<keyword evidence="2" id="KW-1185">Reference proteome</keyword>
<organism evidence="1 2">
    <name type="scientific">Leekyejoonella antrihumi</name>
    <dbReference type="NCBI Taxonomy" id="1660198"/>
    <lineage>
        <taxon>Bacteria</taxon>
        <taxon>Bacillati</taxon>
        <taxon>Actinomycetota</taxon>
        <taxon>Actinomycetes</taxon>
        <taxon>Micrococcales</taxon>
        <taxon>Dermacoccaceae</taxon>
        <taxon>Leekyejoonella</taxon>
    </lineage>
</organism>
<comment type="caution">
    <text evidence="1">The sequence shown here is derived from an EMBL/GenBank/DDBJ whole genome shotgun (WGS) entry which is preliminary data.</text>
</comment>
<dbReference type="OrthoDB" id="2059845at2"/>
<accession>A0A563DZD1</accession>
<dbReference type="Gene3D" id="3.40.50.450">
    <property type="match status" value="1"/>
</dbReference>
<dbReference type="Proteomes" id="UP000320244">
    <property type="component" value="Unassembled WGS sequence"/>
</dbReference>
<proteinExistence type="predicted"/>
<dbReference type="EMBL" id="VCQV01000020">
    <property type="protein sequence ID" value="TWP35322.1"/>
    <property type="molecule type" value="Genomic_DNA"/>
</dbReference>
<name>A0A563DZD1_9MICO</name>
<gene>
    <name evidence="1" type="ORF">FGL98_14525</name>
</gene>
<evidence type="ECO:0000313" key="2">
    <source>
        <dbReference type="Proteomes" id="UP000320244"/>
    </source>
</evidence>
<dbReference type="RefSeq" id="WP_146317650.1">
    <property type="nucleotide sequence ID" value="NZ_VCQV01000020.1"/>
</dbReference>
<reference evidence="1 2" key="2">
    <citation type="submission" date="2019-08" db="EMBL/GenBank/DDBJ databases">
        <title>Jejuicoccus antrihumi gen. nov., sp. nov., a new member of the family Dermacoccaceae isolated from a cave.</title>
        <authorList>
            <person name="Schumann P."/>
            <person name="Kim I.S."/>
        </authorList>
    </citation>
    <scope>NUCLEOTIDE SEQUENCE [LARGE SCALE GENOMIC DNA]</scope>
    <source>
        <strain evidence="1 2">C5-26</strain>
    </source>
</reference>
<evidence type="ECO:0000313" key="1">
    <source>
        <dbReference type="EMBL" id="TWP35322.1"/>
    </source>
</evidence>
<dbReference type="AlphaFoldDB" id="A0A563DZD1"/>
<evidence type="ECO:0008006" key="3">
    <source>
        <dbReference type="Google" id="ProtNLM"/>
    </source>
</evidence>